<dbReference type="AlphaFoldDB" id="A0A835VRW5"/>
<dbReference type="GO" id="GO:0030149">
    <property type="term" value="P:sphingolipid catabolic process"/>
    <property type="evidence" value="ECO:0007669"/>
    <property type="project" value="TreeGrafter"/>
</dbReference>
<dbReference type="GO" id="GO:0046513">
    <property type="term" value="P:ceramide biosynthetic process"/>
    <property type="evidence" value="ECO:0007669"/>
    <property type="project" value="TreeGrafter"/>
</dbReference>
<dbReference type="Proteomes" id="UP000650467">
    <property type="component" value="Unassembled WGS sequence"/>
</dbReference>
<evidence type="ECO:0000313" key="2">
    <source>
        <dbReference type="Proteomes" id="UP000650467"/>
    </source>
</evidence>
<keyword evidence="2" id="KW-1185">Reference proteome</keyword>
<proteinExistence type="predicted"/>
<reference evidence="1" key="1">
    <citation type="journal article" date="2020" name="bioRxiv">
        <title>Comparative genomics of Chlamydomonas.</title>
        <authorList>
            <person name="Craig R.J."/>
            <person name="Hasan A.R."/>
            <person name="Ness R.W."/>
            <person name="Keightley P.D."/>
        </authorList>
    </citation>
    <scope>NUCLEOTIDE SEQUENCE</scope>
    <source>
        <strain evidence="1">SAG 7.73</strain>
    </source>
</reference>
<dbReference type="EMBL" id="JAEHOC010000077">
    <property type="protein sequence ID" value="KAG2423583.1"/>
    <property type="molecule type" value="Genomic_DNA"/>
</dbReference>
<organism evidence="1 2">
    <name type="scientific">Chlamydomonas incerta</name>
    <dbReference type="NCBI Taxonomy" id="51695"/>
    <lineage>
        <taxon>Eukaryota</taxon>
        <taxon>Viridiplantae</taxon>
        <taxon>Chlorophyta</taxon>
        <taxon>core chlorophytes</taxon>
        <taxon>Chlorophyceae</taxon>
        <taxon>CS clade</taxon>
        <taxon>Chlamydomonadales</taxon>
        <taxon>Chlamydomonadaceae</taxon>
        <taxon>Chlamydomonas</taxon>
    </lineage>
</organism>
<dbReference type="PANTHER" id="PTHR12393">
    <property type="entry name" value="SPHINGOMYELIN PHOSPHODIESTERASE RELATED"/>
    <property type="match status" value="1"/>
</dbReference>
<dbReference type="GO" id="GO:0005783">
    <property type="term" value="C:endoplasmic reticulum"/>
    <property type="evidence" value="ECO:0007669"/>
    <property type="project" value="TreeGrafter"/>
</dbReference>
<gene>
    <name evidence="1" type="ORF">HXX76_015222</name>
</gene>
<sequence length="543" mass="56556">MKQIAAALHPNEVATGLKLVDVDTAAALRDGYTTLYLAQPYSVWEDAERPHQAQQPWPGPAFVAHWGSSEPWRALTLPQRRRLLCLAASSGHAGSLDAALAHCGCTLTPEVLTAAAAAGNAAGCERLLGGGVAADWRTVTAAAKAGDLPVLQLLLWSSTGGQRCRLYYDAVRGACAGGHAHVLAWLQQAHGYQPSLEGVEAAARAGQVAMLELLLPPPPPQLPRLAPAHAAAAAGDGDRFRLDHGLLWEPAAAAAAAGSAAAAAAPVQNPHAPRRRADNRLRLLLAIIHGCPVEVLQRHYEPLSQGWVPARPPEGAAAAQAAAWAVGGGVGAADAELLHRILLASLLTSALGSPTACWGAKLDFLLTSWGPPVTNELVRDVAVCDKAAQAATIRLDCLQRLQWLRPQGFQFGTRAAELVSAGGHAAPLAYLWDECGVPGPMGTPDPVGVFLRGCSQAVPRCYERGAGARFLRVLQLLAARDAALSAEHAAMAADCLGPEPMLLYLAEAAEPVAERGGDAWNRAFSRARGGSRLGEGRGLAAAS</sequence>
<accession>A0A835VRW5</accession>
<name>A0A835VRW5_CHLIN</name>
<comment type="caution">
    <text evidence="1">The sequence shown here is derived from an EMBL/GenBank/DDBJ whole genome shotgun (WGS) entry which is preliminary data.</text>
</comment>
<dbReference type="GO" id="GO:0016020">
    <property type="term" value="C:membrane"/>
    <property type="evidence" value="ECO:0007669"/>
    <property type="project" value="TreeGrafter"/>
</dbReference>
<dbReference type="GO" id="GO:0071944">
    <property type="term" value="C:cell periphery"/>
    <property type="evidence" value="ECO:0007669"/>
    <property type="project" value="TreeGrafter"/>
</dbReference>
<evidence type="ECO:0000313" key="1">
    <source>
        <dbReference type="EMBL" id="KAG2423583.1"/>
    </source>
</evidence>
<protein>
    <submittedName>
        <fullName evidence="1">Uncharacterized protein</fullName>
    </submittedName>
</protein>
<dbReference type="PANTHER" id="PTHR12393:SF6">
    <property type="entry name" value="SPHINGOMYELIN PHOSPHODIESTERASE 2"/>
    <property type="match status" value="1"/>
</dbReference>
<dbReference type="GO" id="GO:0004620">
    <property type="term" value="F:phospholipase activity"/>
    <property type="evidence" value="ECO:0007669"/>
    <property type="project" value="TreeGrafter"/>
</dbReference>